<keyword evidence="3 5" id="KW-1133">Transmembrane helix</keyword>
<dbReference type="SUPFAM" id="SSF52540">
    <property type="entry name" value="P-loop containing nucleoside triphosphate hydrolases"/>
    <property type="match status" value="1"/>
</dbReference>
<feature type="transmembrane region" description="Helical" evidence="5">
    <location>
        <begin position="163"/>
        <end position="185"/>
    </location>
</feature>
<dbReference type="InterPro" id="IPR039421">
    <property type="entry name" value="Type_1_exporter"/>
</dbReference>
<dbReference type="PANTHER" id="PTHR43394:SF4">
    <property type="entry name" value="TOXIN SECRETION ABC TRANSPORTER ATP-BINDING PROTEIN"/>
    <property type="match status" value="1"/>
</dbReference>
<evidence type="ECO:0000256" key="2">
    <source>
        <dbReference type="ARBA" id="ARBA00022692"/>
    </source>
</evidence>
<evidence type="ECO:0000256" key="5">
    <source>
        <dbReference type="SAM" id="Phobius"/>
    </source>
</evidence>
<feature type="transmembrane region" description="Helical" evidence="5">
    <location>
        <begin position="191"/>
        <end position="210"/>
    </location>
</feature>
<keyword evidence="8" id="KW-1185">Reference proteome</keyword>
<evidence type="ECO:0000259" key="6">
    <source>
        <dbReference type="PROSITE" id="PS50929"/>
    </source>
</evidence>
<dbReference type="PROSITE" id="PS50929">
    <property type="entry name" value="ABC_TM1F"/>
    <property type="match status" value="1"/>
</dbReference>
<evidence type="ECO:0000256" key="3">
    <source>
        <dbReference type="ARBA" id="ARBA00022989"/>
    </source>
</evidence>
<dbReference type="InterPro" id="IPR011527">
    <property type="entry name" value="ABC1_TM_dom"/>
</dbReference>
<keyword evidence="7" id="KW-0067">ATP-binding</keyword>
<keyword evidence="4 5" id="KW-0472">Membrane</keyword>
<sequence length="587" mass="63530">MLHRSIGSCLADAPAYTSAKGISKRFDLAGEYLGLRSAAAWLSEVVGPDKGYVNVGIVYTLAITLLSLAMPISVQLLINSVARTGLAAPLWILSGVLLVLLLLVAGLSALRIYLLAMFERRIFARVVAEVTVRAVHAQNPFFADDSRGSLFNRYFDMVVVQKAVPSLVIGAFTIILQGAVGLVLTSFYHPFFLAFNIILVAVCLLIWLVWRHGAITGAVGVSHAKHEAAHWLESVGASNGFYKSARHLDFAMDRSEAVTANYIQAHRRYFRYSFAQALGYFLVYALAAAALLALGGNLILAGQLSIGQLVAAELILSGVFYGIYQLGWYLDTFYDLVASSEELSQIFAIPQEPAGLSGQAPPDGSVHFREVALNRSCFDFAIGSGEQAIVVAEPGVESQIALLLKRHATPDRGLLSIGGSELGSFDMYLLRSAVVVLNRPTIVDVTIREYLNLATGSVSDGARIMQTLDMVGLAARISSLPNGLDTRLASSGSPLSIVEVMQLKLAMALLSGPKVLLLSQLYDMMPAEALRTTLHRLREHGTTVLLFTGRPEALDLDGYYWLGARAQHRFADQAALARFVATREARP</sequence>
<evidence type="ECO:0000313" key="8">
    <source>
        <dbReference type="Proteomes" id="UP001157910"/>
    </source>
</evidence>
<dbReference type="Proteomes" id="UP001157910">
    <property type="component" value="Unassembled WGS sequence"/>
</dbReference>
<reference evidence="7 8" key="1">
    <citation type="submission" date="2017-05" db="EMBL/GenBank/DDBJ databases">
        <authorList>
            <person name="Varghese N."/>
            <person name="Submissions S."/>
        </authorList>
    </citation>
    <scope>NUCLEOTIDE SEQUENCE [LARGE SCALE GENOMIC DNA]</scope>
    <source>
        <strain evidence="7 8">SM16</strain>
    </source>
</reference>
<proteinExistence type="predicted"/>
<name>A0ABY1QRE2_9SPHN</name>
<keyword evidence="7" id="KW-0547">Nucleotide-binding</keyword>
<protein>
    <submittedName>
        <fullName evidence="7">ABC transport system ATP-binding protein</fullName>
    </submittedName>
</protein>
<dbReference type="Gene3D" id="3.40.50.300">
    <property type="entry name" value="P-loop containing nucleotide triphosphate hydrolases"/>
    <property type="match status" value="1"/>
</dbReference>
<comment type="subcellular location">
    <subcellularLocation>
        <location evidence="1">Cell membrane</location>
        <topology evidence="1">Multi-pass membrane protein</topology>
    </subcellularLocation>
</comment>
<evidence type="ECO:0000256" key="1">
    <source>
        <dbReference type="ARBA" id="ARBA00004651"/>
    </source>
</evidence>
<feature type="transmembrane region" description="Helical" evidence="5">
    <location>
        <begin position="57"/>
        <end position="78"/>
    </location>
</feature>
<dbReference type="Gene3D" id="1.20.1560.10">
    <property type="entry name" value="ABC transporter type 1, transmembrane domain"/>
    <property type="match status" value="1"/>
</dbReference>
<feature type="domain" description="ABC transmembrane type-1" evidence="6">
    <location>
        <begin position="55"/>
        <end position="335"/>
    </location>
</feature>
<dbReference type="GO" id="GO:0005524">
    <property type="term" value="F:ATP binding"/>
    <property type="evidence" value="ECO:0007669"/>
    <property type="project" value="UniProtKB-KW"/>
</dbReference>
<evidence type="ECO:0000256" key="4">
    <source>
        <dbReference type="ARBA" id="ARBA00023136"/>
    </source>
</evidence>
<feature type="transmembrane region" description="Helical" evidence="5">
    <location>
        <begin position="277"/>
        <end position="300"/>
    </location>
</feature>
<accession>A0ABY1QRE2</accession>
<feature type="transmembrane region" description="Helical" evidence="5">
    <location>
        <begin position="90"/>
        <end position="114"/>
    </location>
</feature>
<comment type="caution">
    <text evidence="7">The sequence shown here is derived from an EMBL/GenBank/DDBJ whole genome shotgun (WGS) entry which is preliminary data.</text>
</comment>
<dbReference type="SUPFAM" id="SSF90123">
    <property type="entry name" value="ABC transporter transmembrane region"/>
    <property type="match status" value="1"/>
</dbReference>
<keyword evidence="2 5" id="KW-0812">Transmembrane</keyword>
<gene>
    <name evidence="7" type="ORF">SAMN06296065_10882</name>
</gene>
<organism evidence="7 8">
    <name type="scientific">Novosphingobium panipatense</name>
    <dbReference type="NCBI Taxonomy" id="428991"/>
    <lineage>
        <taxon>Bacteria</taxon>
        <taxon>Pseudomonadati</taxon>
        <taxon>Pseudomonadota</taxon>
        <taxon>Alphaproteobacteria</taxon>
        <taxon>Sphingomonadales</taxon>
        <taxon>Sphingomonadaceae</taxon>
        <taxon>Novosphingobium</taxon>
    </lineage>
</organism>
<dbReference type="EMBL" id="FXUI01000008">
    <property type="protein sequence ID" value="SMP75547.1"/>
    <property type="molecule type" value="Genomic_DNA"/>
</dbReference>
<dbReference type="InterPro" id="IPR027417">
    <property type="entry name" value="P-loop_NTPase"/>
</dbReference>
<dbReference type="InterPro" id="IPR036640">
    <property type="entry name" value="ABC1_TM_sf"/>
</dbReference>
<evidence type="ECO:0000313" key="7">
    <source>
        <dbReference type="EMBL" id="SMP75547.1"/>
    </source>
</evidence>
<dbReference type="PANTHER" id="PTHR43394">
    <property type="entry name" value="ATP-DEPENDENT PERMEASE MDL1, MITOCHONDRIAL"/>
    <property type="match status" value="1"/>
</dbReference>